<feature type="domain" description="Cytochrome c" evidence="5">
    <location>
        <begin position="103"/>
        <end position="186"/>
    </location>
</feature>
<dbReference type="AlphaFoldDB" id="A0A809RHG4"/>
<evidence type="ECO:0000256" key="1">
    <source>
        <dbReference type="ARBA" id="ARBA00022617"/>
    </source>
</evidence>
<dbReference type="GO" id="GO:0020037">
    <property type="term" value="F:heme binding"/>
    <property type="evidence" value="ECO:0007669"/>
    <property type="project" value="InterPro"/>
</dbReference>
<evidence type="ECO:0000259" key="5">
    <source>
        <dbReference type="PROSITE" id="PS51007"/>
    </source>
</evidence>
<dbReference type="Pfam" id="PF13442">
    <property type="entry name" value="Cytochrome_CBB3"/>
    <property type="match status" value="2"/>
</dbReference>
<feature type="domain" description="Cytochrome c" evidence="5">
    <location>
        <begin position="198"/>
        <end position="281"/>
    </location>
</feature>
<evidence type="ECO:0000256" key="4">
    <source>
        <dbReference type="PROSITE-ProRule" id="PRU00433"/>
    </source>
</evidence>
<dbReference type="InterPro" id="IPR009056">
    <property type="entry name" value="Cyt_c-like_dom"/>
</dbReference>
<keyword evidence="2 4" id="KW-0479">Metal-binding</keyword>
<gene>
    <name evidence="6" type="ORF">SFSGTM_20370</name>
</gene>
<dbReference type="GO" id="GO:0009055">
    <property type="term" value="F:electron transfer activity"/>
    <property type="evidence" value="ECO:0007669"/>
    <property type="project" value="InterPro"/>
</dbReference>
<dbReference type="PANTHER" id="PTHR33751:SF1">
    <property type="entry name" value="CBB3-TYPE CYTOCHROME C OXIDASE SUBUNIT FIXP"/>
    <property type="match status" value="1"/>
</dbReference>
<dbReference type="PROSITE" id="PS51007">
    <property type="entry name" value="CYTC"/>
    <property type="match status" value="2"/>
</dbReference>
<sequence length="289" mass="30405">MLRNLMVREYFSAIAASFNWLFKGGPDRPGASASDLLAYLHTLGRARQAGAGKRIGPRVDSGLDPDMLMEINSLCTAPFINPNQAQLSGTVPSLAHSTVTRDQLFARGSTLFTQNCAGCHGANGDGNGLAASGLSPRPANLQVHHFSTQGVAEALWNGVPGSAMPAWRDLPVSDLASLTIYVQSLHSAPVETITTTASLLARGAGIYANNCMICHGAQGRGNGSVSIGLLPRPADFTAMQPDTARAIQVLNTGIPGTGMQPWPSLSALDKQAVSTFIRTLYKLPEAQQP</sequence>
<dbReference type="Proteomes" id="UP000463939">
    <property type="component" value="Chromosome"/>
</dbReference>
<dbReference type="InterPro" id="IPR050597">
    <property type="entry name" value="Cytochrome_c_Oxidase_Subunit"/>
</dbReference>
<dbReference type="GO" id="GO:0046872">
    <property type="term" value="F:metal ion binding"/>
    <property type="evidence" value="ECO:0007669"/>
    <property type="project" value="UniProtKB-KW"/>
</dbReference>
<dbReference type="EMBL" id="AP021881">
    <property type="protein sequence ID" value="BBP01329.1"/>
    <property type="molecule type" value="Genomic_DNA"/>
</dbReference>
<evidence type="ECO:0000313" key="7">
    <source>
        <dbReference type="Proteomes" id="UP000463939"/>
    </source>
</evidence>
<dbReference type="KEGG" id="sniv:SFSGTM_20370"/>
<keyword evidence="7" id="KW-1185">Reference proteome</keyword>
<protein>
    <recommendedName>
        <fullName evidence="5">Cytochrome c domain-containing protein</fullName>
    </recommendedName>
</protein>
<evidence type="ECO:0000313" key="6">
    <source>
        <dbReference type="EMBL" id="BBP01329.1"/>
    </source>
</evidence>
<keyword evidence="1 4" id="KW-0349">Heme</keyword>
<dbReference type="SUPFAM" id="SSF46626">
    <property type="entry name" value="Cytochrome c"/>
    <property type="match status" value="2"/>
</dbReference>
<name>A0A809RHG4_9PROT</name>
<keyword evidence="3 4" id="KW-0408">Iron</keyword>
<dbReference type="InterPro" id="IPR036909">
    <property type="entry name" value="Cyt_c-like_dom_sf"/>
</dbReference>
<proteinExistence type="predicted"/>
<evidence type="ECO:0000256" key="3">
    <source>
        <dbReference type="ARBA" id="ARBA00023004"/>
    </source>
</evidence>
<dbReference type="PANTHER" id="PTHR33751">
    <property type="entry name" value="CBB3-TYPE CYTOCHROME C OXIDASE SUBUNIT FIXP"/>
    <property type="match status" value="1"/>
</dbReference>
<reference evidence="7" key="1">
    <citation type="submission" date="2019-11" db="EMBL/GenBank/DDBJ databases">
        <title>Isolation and characterization of a novel species in the genus Sulfuriferula.</title>
        <authorList>
            <person name="Mochizuki J."/>
            <person name="Kojima H."/>
            <person name="Fukui M."/>
        </authorList>
    </citation>
    <scope>NUCLEOTIDE SEQUENCE [LARGE SCALE GENOMIC DNA]</scope>
    <source>
        <strain evidence="7">SGTM</strain>
    </source>
</reference>
<dbReference type="RefSeq" id="WP_162085121.1">
    <property type="nucleotide sequence ID" value="NZ_AP021881.1"/>
</dbReference>
<dbReference type="Gene3D" id="1.10.760.10">
    <property type="entry name" value="Cytochrome c-like domain"/>
    <property type="match status" value="2"/>
</dbReference>
<evidence type="ECO:0000256" key="2">
    <source>
        <dbReference type="ARBA" id="ARBA00022723"/>
    </source>
</evidence>
<organism evidence="6 7">
    <name type="scientific">Sulfuriferula nivalis</name>
    <dbReference type="NCBI Taxonomy" id="2675298"/>
    <lineage>
        <taxon>Bacteria</taxon>
        <taxon>Pseudomonadati</taxon>
        <taxon>Pseudomonadota</taxon>
        <taxon>Betaproteobacteria</taxon>
        <taxon>Nitrosomonadales</taxon>
        <taxon>Sulfuricellaceae</taxon>
        <taxon>Sulfuriferula</taxon>
    </lineage>
</organism>
<accession>A0A809RHG4</accession>